<feature type="transmembrane region" description="Helical" evidence="6">
    <location>
        <begin position="315"/>
        <end position="334"/>
    </location>
</feature>
<feature type="transmembrane region" description="Helical" evidence="6">
    <location>
        <begin position="244"/>
        <end position="263"/>
    </location>
</feature>
<feature type="transmembrane region" description="Helical" evidence="6">
    <location>
        <begin position="179"/>
        <end position="199"/>
    </location>
</feature>
<evidence type="ECO:0000313" key="8">
    <source>
        <dbReference type="EMBL" id="KAJ5374597.1"/>
    </source>
</evidence>
<evidence type="ECO:0000256" key="3">
    <source>
        <dbReference type="ARBA" id="ARBA00022692"/>
    </source>
</evidence>
<keyword evidence="3 6" id="KW-0812">Transmembrane</keyword>
<feature type="transmembrane region" description="Helical" evidence="6">
    <location>
        <begin position="423"/>
        <end position="443"/>
    </location>
</feature>
<name>A0A9W9SAJ6_9EURO</name>
<dbReference type="Gene3D" id="1.20.1250.20">
    <property type="entry name" value="MFS general substrate transporter like domains"/>
    <property type="match status" value="2"/>
</dbReference>
<dbReference type="InterPro" id="IPR020846">
    <property type="entry name" value="MFS_dom"/>
</dbReference>
<feature type="transmembrane region" description="Helical" evidence="6">
    <location>
        <begin position="124"/>
        <end position="142"/>
    </location>
</feature>
<dbReference type="InterPro" id="IPR050930">
    <property type="entry name" value="MFS_Vesicular_Transporter"/>
</dbReference>
<sequence>MNMEKALPIGYSWRSSKWFILSTVAIALFAETFLYGFLVPILGEMLQNRLHVHPSKAQELTSAVLALHGTLAVLSAPIIGHFADKNQSRKTALLLSLGWCIIGTGTVAGACSVPMLLLGRVMQGIAGSAVWIIGFATVADTISPNHIGFALSIMMSCANTGTIGGPAIAGLLLEVAGYWLTWSVPLVVLTIDFIARVCMIESPASPPSTPNDSPTETESLLPSCDEQQIPSQPRNLWRVILCNGRAMTCLLTIVMGTTMSTSFDATLPLHVEEKFGWGPSTTGLLFAGLVVPGVLIGPVAGCLRDRIGAQIPTAVCAILQATVLGLMGIAGGDIPWASAQNMGKPLYAGCIVAIGTLRPFVSGIAPVELTATTKAMQERSPGIFGPKGGMSRVFSMMDVAASLGMIIGPIIGGSLKELLGYKYMSWTWSLVYLLLATLAMCFFGSEDTEKAPLFEEEA</sequence>
<protein>
    <submittedName>
        <fullName evidence="8">Major facilitator superfamily domain general substrate transporter</fullName>
    </submittedName>
</protein>
<evidence type="ECO:0000256" key="6">
    <source>
        <dbReference type="SAM" id="Phobius"/>
    </source>
</evidence>
<evidence type="ECO:0000256" key="2">
    <source>
        <dbReference type="ARBA" id="ARBA00022448"/>
    </source>
</evidence>
<dbReference type="GO" id="GO:0022857">
    <property type="term" value="F:transmembrane transporter activity"/>
    <property type="evidence" value="ECO:0007669"/>
    <property type="project" value="InterPro"/>
</dbReference>
<evidence type="ECO:0000256" key="4">
    <source>
        <dbReference type="ARBA" id="ARBA00022989"/>
    </source>
</evidence>
<gene>
    <name evidence="8" type="ORF">N7517_006603</name>
</gene>
<dbReference type="GO" id="GO:0016020">
    <property type="term" value="C:membrane"/>
    <property type="evidence" value="ECO:0007669"/>
    <property type="project" value="UniProtKB-SubCell"/>
</dbReference>
<dbReference type="SUPFAM" id="SSF103473">
    <property type="entry name" value="MFS general substrate transporter"/>
    <property type="match status" value="1"/>
</dbReference>
<evidence type="ECO:0000313" key="9">
    <source>
        <dbReference type="Proteomes" id="UP001147752"/>
    </source>
</evidence>
<keyword evidence="5 6" id="KW-0472">Membrane</keyword>
<dbReference type="Pfam" id="PF07690">
    <property type="entry name" value="MFS_1"/>
    <property type="match status" value="1"/>
</dbReference>
<feature type="transmembrane region" description="Helical" evidence="6">
    <location>
        <begin position="92"/>
        <end position="118"/>
    </location>
</feature>
<comment type="caution">
    <text evidence="8">The sequence shown here is derived from an EMBL/GenBank/DDBJ whole genome shotgun (WGS) entry which is preliminary data.</text>
</comment>
<dbReference type="InterPro" id="IPR011701">
    <property type="entry name" value="MFS"/>
</dbReference>
<dbReference type="EMBL" id="JAPZBT010000002">
    <property type="protein sequence ID" value="KAJ5374597.1"/>
    <property type="molecule type" value="Genomic_DNA"/>
</dbReference>
<accession>A0A9W9SAJ6</accession>
<reference evidence="8" key="1">
    <citation type="submission" date="2022-12" db="EMBL/GenBank/DDBJ databases">
        <authorList>
            <person name="Petersen C."/>
        </authorList>
    </citation>
    <scope>NUCLEOTIDE SEQUENCE</scope>
    <source>
        <strain evidence="8">IBT 3081</strain>
    </source>
</reference>
<evidence type="ECO:0000256" key="1">
    <source>
        <dbReference type="ARBA" id="ARBA00004141"/>
    </source>
</evidence>
<keyword evidence="4 6" id="KW-1133">Transmembrane helix</keyword>
<organism evidence="8 9">
    <name type="scientific">Penicillium concentricum</name>
    <dbReference type="NCBI Taxonomy" id="293559"/>
    <lineage>
        <taxon>Eukaryota</taxon>
        <taxon>Fungi</taxon>
        <taxon>Dikarya</taxon>
        <taxon>Ascomycota</taxon>
        <taxon>Pezizomycotina</taxon>
        <taxon>Eurotiomycetes</taxon>
        <taxon>Eurotiomycetidae</taxon>
        <taxon>Eurotiales</taxon>
        <taxon>Aspergillaceae</taxon>
        <taxon>Penicillium</taxon>
    </lineage>
</organism>
<feature type="transmembrane region" description="Helical" evidence="6">
    <location>
        <begin position="346"/>
        <end position="372"/>
    </location>
</feature>
<feature type="transmembrane region" description="Helical" evidence="6">
    <location>
        <begin position="283"/>
        <end position="303"/>
    </location>
</feature>
<keyword evidence="9" id="KW-1185">Reference proteome</keyword>
<proteinExistence type="predicted"/>
<dbReference type="PANTHER" id="PTHR23506:SF35">
    <property type="entry name" value="MAJOR FACILITATOR SUPERFAMILY (MFS) PROFILE DOMAIN-CONTAINING PROTEIN-RELATED"/>
    <property type="match status" value="1"/>
</dbReference>
<feature type="transmembrane region" description="Helical" evidence="6">
    <location>
        <begin position="393"/>
        <end position="411"/>
    </location>
</feature>
<feature type="transmembrane region" description="Helical" evidence="6">
    <location>
        <begin position="20"/>
        <end position="42"/>
    </location>
</feature>
<dbReference type="GeneID" id="81463516"/>
<dbReference type="RefSeq" id="XP_056580583.1">
    <property type="nucleotide sequence ID" value="XM_056724333.1"/>
</dbReference>
<feature type="transmembrane region" description="Helical" evidence="6">
    <location>
        <begin position="62"/>
        <end position="80"/>
    </location>
</feature>
<keyword evidence="2" id="KW-0813">Transport</keyword>
<dbReference type="AlphaFoldDB" id="A0A9W9SAJ6"/>
<evidence type="ECO:0000259" key="7">
    <source>
        <dbReference type="PROSITE" id="PS50850"/>
    </source>
</evidence>
<dbReference type="Proteomes" id="UP001147752">
    <property type="component" value="Unassembled WGS sequence"/>
</dbReference>
<comment type="subcellular location">
    <subcellularLocation>
        <location evidence="1">Membrane</location>
        <topology evidence="1">Multi-pass membrane protein</topology>
    </subcellularLocation>
</comment>
<feature type="domain" description="Major facilitator superfamily (MFS) profile" evidence="7">
    <location>
        <begin position="20"/>
        <end position="448"/>
    </location>
</feature>
<reference evidence="8" key="2">
    <citation type="journal article" date="2023" name="IMA Fungus">
        <title>Comparative genomic study of the Penicillium genus elucidates a diverse pangenome and 15 lateral gene transfer events.</title>
        <authorList>
            <person name="Petersen C."/>
            <person name="Sorensen T."/>
            <person name="Nielsen M.R."/>
            <person name="Sondergaard T.E."/>
            <person name="Sorensen J.L."/>
            <person name="Fitzpatrick D.A."/>
            <person name="Frisvad J.C."/>
            <person name="Nielsen K.L."/>
        </authorList>
    </citation>
    <scope>NUCLEOTIDE SEQUENCE</scope>
    <source>
        <strain evidence="8">IBT 3081</strain>
    </source>
</reference>
<dbReference type="InterPro" id="IPR036259">
    <property type="entry name" value="MFS_trans_sf"/>
</dbReference>
<feature type="transmembrane region" description="Helical" evidence="6">
    <location>
        <begin position="149"/>
        <end position="173"/>
    </location>
</feature>
<evidence type="ECO:0000256" key="5">
    <source>
        <dbReference type="ARBA" id="ARBA00023136"/>
    </source>
</evidence>
<dbReference type="OrthoDB" id="5086884at2759"/>
<dbReference type="PANTHER" id="PTHR23506">
    <property type="entry name" value="GH10249P"/>
    <property type="match status" value="1"/>
</dbReference>
<dbReference type="PROSITE" id="PS50850">
    <property type="entry name" value="MFS"/>
    <property type="match status" value="1"/>
</dbReference>